<dbReference type="EMBL" id="MZNU01000425">
    <property type="protein sequence ID" value="OWO97802.1"/>
    <property type="molecule type" value="Genomic_DNA"/>
</dbReference>
<protein>
    <submittedName>
        <fullName evidence="1">Uncharacterized protein</fullName>
    </submittedName>
</protein>
<dbReference type="AlphaFoldDB" id="A0A218YSK2"/>
<evidence type="ECO:0000313" key="1">
    <source>
        <dbReference type="EMBL" id="OWO97802.1"/>
    </source>
</evidence>
<dbReference type="OrthoDB" id="3454881at2759"/>
<keyword evidence="2" id="KW-1185">Reference proteome</keyword>
<proteinExistence type="predicted"/>
<accession>A0A218YSK2</accession>
<dbReference type="InParanoid" id="A0A218YSK2"/>
<gene>
    <name evidence="1" type="ORF">B2J93_8913</name>
</gene>
<dbReference type="Proteomes" id="UP000242519">
    <property type="component" value="Unassembled WGS sequence"/>
</dbReference>
<comment type="caution">
    <text evidence="1">The sequence shown here is derived from an EMBL/GenBank/DDBJ whole genome shotgun (WGS) entry which is preliminary data.</text>
</comment>
<sequence>MIEETIDARYTLVLSVLEERLELWFGKDNFKIIEPPDDYAKWKISIPRRLEMY</sequence>
<evidence type="ECO:0000313" key="2">
    <source>
        <dbReference type="Proteomes" id="UP000242519"/>
    </source>
</evidence>
<organism evidence="1 2">
    <name type="scientific">Diplocarpon coronariae</name>
    <dbReference type="NCBI Taxonomy" id="2795749"/>
    <lineage>
        <taxon>Eukaryota</taxon>
        <taxon>Fungi</taxon>
        <taxon>Dikarya</taxon>
        <taxon>Ascomycota</taxon>
        <taxon>Pezizomycotina</taxon>
        <taxon>Leotiomycetes</taxon>
        <taxon>Helotiales</taxon>
        <taxon>Drepanopezizaceae</taxon>
        <taxon>Diplocarpon</taxon>
    </lineage>
</organism>
<reference evidence="1 2" key="1">
    <citation type="submission" date="2017-04" db="EMBL/GenBank/DDBJ databases">
        <title>Draft genome sequence of Marssonina coronaria NL1: causal agent of apple blotch.</title>
        <authorList>
            <person name="Cheng Q."/>
        </authorList>
    </citation>
    <scope>NUCLEOTIDE SEQUENCE [LARGE SCALE GENOMIC DNA]</scope>
    <source>
        <strain evidence="1 2">NL1</strain>
    </source>
</reference>
<name>A0A218YSK2_9HELO</name>